<keyword evidence="2" id="KW-1185">Reference proteome</keyword>
<dbReference type="InterPro" id="IPR018679">
    <property type="entry name" value="DUF2161"/>
</dbReference>
<evidence type="ECO:0000313" key="2">
    <source>
        <dbReference type="Proteomes" id="UP000660885"/>
    </source>
</evidence>
<accession>A0ABS1UAX6</accession>
<dbReference type="EMBL" id="JAETWB010000033">
    <property type="protein sequence ID" value="MBL6081690.1"/>
    <property type="molecule type" value="Genomic_DNA"/>
</dbReference>
<evidence type="ECO:0000313" key="1">
    <source>
        <dbReference type="EMBL" id="MBL6081690.1"/>
    </source>
</evidence>
<name>A0ABS1UAX6_9PROT</name>
<protein>
    <submittedName>
        <fullName evidence="1">Uncharacterized protein</fullName>
    </submittedName>
</protein>
<comment type="caution">
    <text evidence="1">The sequence shown here is derived from an EMBL/GenBank/DDBJ whole genome shotgun (WGS) entry which is preliminary data.</text>
</comment>
<dbReference type="Proteomes" id="UP000660885">
    <property type="component" value="Unassembled WGS sequence"/>
</dbReference>
<reference evidence="1 2" key="1">
    <citation type="submission" date="2021-01" db="EMBL/GenBank/DDBJ databases">
        <title>Belnapia mucosa sp. nov. and Belnapia arida sp. nov., isolated from the Tabernas Desert (Almeria, Spain).</title>
        <authorList>
            <person name="Molina-Menor E."/>
            <person name="Vidal-Verdu A."/>
            <person name="Calonge A."/>
            <person name="Satari L."/>
            <person name="Pereto J."/>
            <person name="Porcar M."/>
        </authorList>
    </citation>
    <scope>NUCLEOTIDE SEQUENCE [LARGE SCALE GENOMIC DNA]</scope>
    <source>
        <strain evidence="1 2">T18</strain>
    </source>
</reference>
<dbReference type="Pfam" id="PF09929">
    <property type="entry name" value="DUF2161"/>
    <property type="match status" value="1"/>
</dbReference>
<gene>
    <name evidence="1" type="ORF">JMJ56_27270</name>
</gene>
<sequence>MAVRSSQRGQDRDRRVYKLRRLLGFGLLAVDPGRHLVEALAELTAYRPRLNRKRRSLLLRERSRRGYPTQGGTSRTPVMTAYRQQALACAAAPHEGTRQPRDLKVIARDAGRILLRDVYGWFERAGRGVYCLPPPAGTSFCGSGPQNDEPLGDPHTCGGRWTLCIIETPKPLRVGTVG</sequence>
<organism evidence="1 2">
    <name type="scientific">Belnapia arida</name>
    <dbReference type="NCBI Taxonomy" id="2804533"/>
    <lineage>
        <taxon>Bacteria</taxon>
        <taxon>Pseudomonadati</taxon>
        <taxon>Pseudomonadota</taxon>
        <taxon>Alphaproteobacteria</taxon>
        <taxon>Acetobacterales</taxon>
        <taxon>Roseomonadaceae</taxon>
        <taxon>Belnapia</taxon>
    </lineage>
</organism>
<proteinExistence type="predicted"/>